<organism evidence="7 8">
    <name type="scientific">Neolewinella aquimaris</name>
    <dbReference type="NCBI Taxonomy" id="1835722"/>
    <lineage>
        <taxon>Bacteria</taxon>
        <taxon>Pseudomonadati</taxon>
        <taxon>Bacteroidota</taxon>
        <taxon>Saprospiria</taxon>
        <taxon>Saprospirales</taxon>
        <taxon>Lewinellaceae</taxon>
        <taxon>Neolewinella</taxon>
    </lineage>
</organism>
<dbReference type="AlphaFoldDB" id="A0A840E4X0"/>
<evidence type="ECO:0000313" key="7">
    <source>
        <dbReference type="EMBL" id="MBB4078782.1"/>
    </source>
</evidence>
<keyword evidence="4 5" id="KW-0808">Transferase</keyword>
<comment type="caution">
    <text evidence="7">The sequence shown here is derived from an EMBL/GenBank/DDBJ whole genome shotgun (WGS) entry which is preliminary data.</text>
</comment>
<name>A0A840E4X0_9BACT</name>
<evidence type="ECO:0000256" key="5">
    <source>
        <dbReference type="PIRNR" id="PIRNR000477"/>
    </source>
</evidence>
<dbReference type="UniPathway" id="UPA00606"/>
<dbReference type="Gene3D" id="3.40.50.1580">
    <property type="entry name" value="Nucleoside phosphorylase domain"/>
    <property type="match status" value="1"/>
</dbReference>
<gene>
    <name evidence="7" type="ORF">GGR28_001399</name>
</gene>
<sequence>MTLYQQIQECVSFIKQRAKTQPRIGIILGTGLSTLVEEIEVEREFVYGLLPFFSVSTVATHRGKLVLGTLRGTPVVAMAGRLHYYEGYSMQQLTFPVRVLKALGIEYLLISNASGSVNPDICAGDVVFIRDHINMQPDNPLRGHNDDRLGPRFPDMLNTYDRELNARAMELAKRHGLNAHEGVYLALAGPNLETPAEYRMANIIGADVIGMSTVPEVLVARHADLPVFVASVVSNKCFPIADIQPTTVNDVIATVQVVEPKLRLLIGDIVEELAEVAHQAAEE</sequence>
<dbReference type="InterPro" id="IPR011268">
    <property type="entry name" value="Purine_phosphorylase"/>
</dbReference>
<dbReference type="PANTHER" id="PTHR11904:SF9">
    <property type="entry name" value="PURINE NUCLEOSIDE PHOSPHORYLASE-RELATED"/>
    <property type="match status" value="1"/>
</dbReference>
<keyword evidence="3 5" id="KW-0328">Glycosyltransferase</keyword>
<dbReference type="SUPFAM" id="SSF53167">
    <property type="entry name" value="Purine and uridine phosphorylases"/>
    <property type="match status" value="1"/>
</dbReference>
<comment type="function">
    <text evidence="5">The purine nucleoside phosphorylases catalyze the phosphorolytic breakdown of the N-glycosidic bond in the beta-(deoxy)ribonucleoside molecules, with the formation of the corresponding free purine bases and pentose-1-phosphate.</text>
</comment>
<reference evidence="7 8" key="1">
    <citation type="submission" date="2020-08" db="EMBL/GenBank/DDBJ databases">
        <title>Genomic Encyclopedia of Type Strains, Phase IV (KMG-IV): sequencing the most valuable type-strain genomes for metagenomic binning, comparative biology and taxonomic classification.</title>
        <authorList>
            <person name="Goeker M."/>
        </authorList>
    </citation>
    <scope>NUCLEOTIDE SEQUENCE [LARGE SCALE GENOMIC DNA]</scope>
    <source>
        <strain evidence="7 8">DSM 105137</strain>
    </source>
</reference>
<accession>A0A840E4X0</accession>
<dbReference type="Proteomes" id="UP000576209">
    <property type="component" value="Unassembled WGS sequence"/>
</dbReference>
<dbReference type="GO" id="GO:0009116">
    <property type="term" value="P:nucleoside metabolic process"/>
    <property type="evidence" value="ECO:0007669"/>
    <property type="project" value="InterPro"/>
</dbReference>
<dbReference type="CDD" id="cd09009">
    <property type="entry name" value="PNP-EcPNPII_like"/>
    <property type="match status" value="1"/>
</dbReference>
<dbReference type="PIRSF" id="PIRSF000477">
    <property type="entry name" value="PurNPase"/>
    <property type="match status" value="1"/>
</dbReference>
<dbReference type="NCBIfam" id="TIGR01697">
    <property type="entry name" value="PNPH-PUNA-XAPA"/>
    <property type="match status" value="1"/>
</dbReference>
<dbReference type="PROSITE" id="PS01240">
    <property type="entry name" value="PNP_MTAP_2"/>
    <property type="match status" value="1"/>
</dbReference>
<keyword evidence="8" id="KW-1185">Reference proteome</keyword>
<dbReference type="InterPro" id="IPR000845">
    <property type="entry name" value="Nucleoside_phosphorylase_d"/>
</dbReference>
<evidence type="ECO:0000256" key="3">
    <source>
        <dbReference type="ARBA" id="ARBA00022676"/>
    </source>
</evidence>
<dbReference type="GO" id="GO:0005737">
    <property type="term" value="C:cytoplasm"/>
    <property type="evidence" value="ECO:0007669"/>
    <property type="project" value="TreeGrafter"/>
</dbReference>
<dbReference type="InterPro" id="IPR018099">
    <property type="entry name" value="Purine_phosphorylase-2_CS"/>
</dbReference>
<dbReference type="InterPro" id="IPR035994">
    <property type="entry name" value="Nucleoside_phosphorylase_sf"/>
</dbReference>
<evidence type="ECO:0000259" key="6">
    <source>
        <dbReference type="Pfam" id="PF01048"/>
    </source>
</evidence>
<evidence type="ECO:0000256" key="2">
    <source>
        <dbReference type="ARBA" id="ARBA00006751"/>
    </source>
</evidence>
<dbReference type="Pfam" id="PF01048">
    <property type="entry name" value="PNP_UDP_1"/>
    <property type="match status" value="1"/>
</dbReference>
<protein>
    <recommendedName>
        <fullName evidence="5">Purine nucleoside phosphorylase</fullName>
        <ecNumber evidence="5">2.4.2.1</ecNumber>
    </recommendedName>
    <alternativeName>
        <fullName evidence="5">Inosine-guanosine phosphorylase</fullName>
    </alternativeName>
</protein>
<dbReference type="GO" id="GO:0004731">
    <property type="term" value="F:purine-nucleoside phosphorylase activity"/>
    <property type="evidence" value="ECO:0007669"/>
    <property type="project" value="UniProtKB-EC"/>
</dbReference>
<evidence type="ECO:0000256" key="4">
    <source>
        <dbReference type="ARBA" id="ARBA00022679"/>
    </source>
</evidence>
<dbReference type="RefSeq" id="WP_183495025.1">
    <property type="nucleotide sequence ID" value="NZ_JACIFF010000003.1"/>
</dbReference>
<evidence type="ECO:0000313" key="8">
    <source>
        <dbReference type="Proteomes" id="UP000576209"/>
    </source>
</evidence>
<feature type="domain" description="Nucleoside phosphorylase" evidence="6">
    <location>
        <begin position="23"/>
        <end position="268"/>
    </location>
</feature>
<proteinExistence type="inferred from homology"/>
<comment type="pathway">
    <text evidence="1 5">Purine metabolism; purine nucleoside salvage.</text>
</comment>
<dbReference type="EC" id="2.4.2.1" evidence="5"/>
<dbReference type="EMBL" id="JACIFF010000003">
    <property type="protein sequence ID" value="MBB4078782.1"/>
    <property type="molecule type" value="Genomic_DNA"/>
</dbReference>
<dbReference type="NCBIfam" id="NF006054">
    <property type="entry name" value="PRK08202.1"/>
    <property type="match status" value="1"/>
</dbReference>
<comment type="similarity">
    <text evidence="2 5">Belongs to the PNP/MTAP phosphorylase family.</text>
</comment>
<dbReference type="PANTHER" id="PTHR11904">
    <property type="entry name" value="METHYLTHIOADENOSINE/PURINE NUCLEOSIDE PHOSPHORYLASE"/>
    <property type="match status" value="1"/>
</dbReference>
<evidence type="ECO:0000256" key="1">
    <source>
        <dbReference type="ARBA" id="ARBA00005058"/>
    </source>
</evidence>